<evidence type="ECO:0000256" key="6">
    <source>
        <dbReference type="ARBA" id="ARBA00023303"/>
    </source>
</evidence>
<feature type="transmembrane region" description="Helical" evidence="10">
    <location>
        <begin position="65"/>
        <end position="89"/>
    </location>
</feature>
<feature type="transmembrane region" description="Helical" evidence="10">
    <location>
        <begin position="95"/>
        <end position="119"/>
    </location>
</feature>
<dbReference type="GO" id="GO:0005886">
    <property type="term" value="C:plasma membrane"/>
    <property type="evidence" value="ECO:0007669"/>
    <property type="project" value="UniProtKB-SubCell"/>
</dbReference>
<evidence type="ECO:0000256" key="8">
    <source>
        <dbReference type="ARBA" id="ARBA00035585"/>
    </source>
</evidence>
<dbReference type="GO" id="GO:0046872">
    <property type="term" value="F:metal ion binding"/>
    <property type="evidence" value="ECO:0007669"/>
    <property type="project" value="UniProtKB-KW"/>
</dbReference>
<proteinExistence type="inferred from homology"/>
<evidence type="ECO:0000313" key="12">
    <source>
        <dbReference type="Proteomes" id="UP000242755"/>
    </source>
</evidence>
<evidence type="ECO:0000256" key="9">
    <source>
        <dbReference type="ARBA" id="ARBA00049940"/>
    </source>
</evidence>
<feature type="binding site" evidence="10">
    <location>
        <position position="77"/>
    </location>
    <ligand>
        <name>Na(+)</name>
        <dbReference type="ChEBI" id="CHEBI:29101"/>
        <note>structural</note>
    </ligand>
</feature>
<keyword evidence="3 10" id="KW-0812">Transmembrane</keyword>
<dbReference type="HAMAP" id="MF_00454">
    <property type="entry name" value="FluC"/>
    <property type="match status" value="1"/>
</dbReference>
<evidence type="ECO:0000256" key="10">
    <source>
        <dbReference type="HAMAP-Rule" id="MF_00454"/>
    </source>
</evidence>
<comment type="catalytic activity">
    <reaction evidence="8">
        <text>fluoride(in) = fluoride(out)</text>
        <dbReference type="Rhea" id="RHEA:76159"/>
        <dbReference type="ChEBI" id="CHEBI:17051"/>
    </reaction>
    <physiologicalReaction direction="left-to-right" evidence="8">
        <dbReference type="Rhea" id="RHEA:76160"/>
    </physiologicalReaction>
</comment>
<dbReference type="AlphaFoldDB" id="A0A2I1IFN7"/>
<protein>
    <recommendedName>
        <fullName evidence="10">Fluoride-specific ion channel FluC</fullName>
    </recommendedName>
</protein>
<evidence type="ECO:0000256" key="1">
    <source>
        <dbReference type="ARBA" id="ARBA00004651"/>
    </source>
</evidence>
<evidence type="ECO:0000256" key="7">
    <source>
        <dbReference type="ARBA" id="ARBA00035120"/>
    </source>
</evidence>
<dbReference type="EMBL" id="PKGO01000007">
    <property type="protein sequence ID" value="PKY69931.1"/>
    <property type="molecule type" value="Genomic_DNA"/>
</dbReference>
<feature type="transmembrane region" description="Helical" evidence="10">
    <location>
        <begin position="35"/>
        <end position="58"/>
    </location>
</feature>
<gene>
    <name evidence="10" type="primary">fluC</name>
    <name evidence="10" type="synonym">crcB</name>
    <name evidence="11" type="ORF">CYJ40_07620</name>
</gene>
<name>A0A2I1IFN7_9MICO</name>
<comment type="subcellular location">
    <subcellularLocation>
        <location evidence="1 10">Cell membrane</location>
        <topology evidence="1 10">Multi-pass membrane protein</topology>
    </subcellularLocation>
</comment>
<evidence type="ECO:0000256" key="5">
    <source>
        <dbReference type="ARBA" id="ARBA00023136"/>
    </source>
</evidence>
<keyword evidence="10" id="KW-0406">Ion transport</keyword>
<sequence length="121" mass="12358">MTGLVFFAVCAAGGLGAVARYLLDSALTRLFRSPAWPVGIFAVNLIGSCAAGAAAAGLTENEVPLTVLSTGFLGGFTTFSTLIVSVVQMLSTRRIALAISYLAATAIFCGAGAWVFYLLSG</sequence>
<dbReference type="STRING" id="1176165.GCA_001584405_01233"/>
<dbReference type="PANTHER" id="PTHR28259">
    <property type="entry name" value="FLUORIDE EXPORT PROTEIN 1-RELATED"/>
    <property type="match status" value="1"/>
</dbReference>
<organism evidence="11 12">
    <name type="scientific">Brevibacterium ravenspurgense</name>
    <dbReference type="NCBI Taxonomy" id="479117"/>
    <lineage>
        <taxon>Bacteria</taxon>
        <taxon>Bacillati</taxon>
        <taxon>Actinomycetota</taxon>
        <taxon>Actinomycetes</taxon>
        <taxon>Micrococcales</taxon>
        <taxon>Brevibacteriaceae</taxon>
        <taxon>Brevibacterium</taxon>
    </lineage>
</organism>
<keyword evidence="4 10" id="KW-1133">Transmembrane helix</keyword>
<dbReference type="PANTHER" id="PTHR28259:SF1">
    <property type="entry name" value="FLUORIDE EXPORT PROTEIN 1-RELATED"/>
    <property type="match status" value="1"/>
</dbReference>
<evidence type="ECO:0000256" key="3">
    <source>
        <dbReference type="ARBA" id="ARBA00022692"/>
    </source>
</evidence>
<evidence type="ECO:0000256" key="2">
    <source>
        <dbReference type="ARBA" id="ARBA00022475"/>
    </source>
</evidence>
<dbReference type="Pfam" id="PF02537">
    <property type="entry name" value="CRCB"/>
    <property type="match status" value="1"/>
</dbReference>
<keyword evidence="10" id="KW-0915">Sodium</keyword>
<dbReference type="RefSeq" id="WP_101672638.1">
    <property type="nucleotide sequence ID" value="NZ_PKGO01000007.1"/>
</dbReference>
<reference evidence="11 12" key="1">
    <citation type="submission" date="2017-12" db="EMBL/GenBank/DDBJ databases">
        <title>Phylogenetic diversity of female urinary microbiome.</title>
        <authorList>
            <person name="Thomas-White K."/>
            <person name="Wolfe A.J."/>
        </authorList>
    </citation>
    <scope>NUCLEOTIDE SEQUENCE [LARGE SCALE GENOMIC DNA]</scope>
    <source>
        <strain evidence="11 12">UMB0426</strain>
    </source>
</reference>
<comment type="caution">
    <text evidence="11">The sequence shown here is derived from an EMBL/GenBank/DDBJ whole genome shotgun (WGS) entry which is preliminary data.</text>
</comment>
<dbReference type="GO" id="GO:0140114">
    <property type="term" value="P:cellular detoxification of fluoride"/>
    <property type="evidence" value="ECO:0007669"/>
    <property type="project" value="UniProtKB-UniRule"/>
</dbReference>
<evidence type="ECO:0000313" key="11">
    <source>
        <dbReference type="EMBL" id="PKY69931.1"/>
    </source>
</evidence>
<evidence type="ECO:0000256" key="4">
    <source>
        <dbReference type="ARBA" id="ARBA00022989"/>
    </source>
</evidence>
<keyword evidence="10" id="KW-0479">Metal-binding</keyword>
<keyword evidence="2 10" id="KW-1003">Cell membrane</keyword>
<comment type="similarity">
    <text evidence="7 10">Belongs to the fluoride channel Fluc/FEX (TC 1.A.43) family.</text>
</comment>
<keyword evidence="5 10" id="KW-0472">Membrane</keyword>
<feature type="binding site" evidence="10">
    <location>
        <position position="74"/>
    </location>
    <ligand>
        <name>Na(+)</name>
        <dbReference type="ChEBI" id="CHEBI:29101"/>
        <note>structural</note>
    </ligand>
</feature>
<accession>A0A2I1IFN7</accession>
<comment type="activity regulation">
    <text evidence="10">Na(+) is not transported, but it plays an essential structural role and its presence is essential for fluoride channel function.</text>
</comment>
<dbReference type="GO" id="GO:0062054">
    <property type="term" value="F:fluoride channel activity"/>
    <property type="evidence" value="ECO:0007669"/>
    <property type="project" value="UniProtKB-UniRule"/>
</dbReference>
<comment type="function">
    <text evidence="9 10">Fluoride-specific ion channel. Important for reducing fluoride concentration in the cell, thus reducing its toxicity.</text>
</comment>
<keyword evidence="6 10" id="KW-0407">Ion channel</keyword>
<dbReference type="Proteomes" id="UP000242755">
    <property type="component" value="Unassembled WGS sequence"/>
</dbReference>
<dbReference type="InterPro" id="IPR003691">
    <property type="entry name" value="FluC"/>
</dbReference>
<keyword evidence="10" id="KW-0813">Transport</keyword>